<dbReference type="AlphaFoldDB" id="A0A330LL50"/>
<gene>
    <name evidence="1" type="ORF">MORIYA_0654</name>
</gene>
<sequence>MLIHDCSRITKEKANISQEEDGHWVLQLYTEATEHDLEENHHLEEVGEMINEVIIEIDHCPYCGDKLLESNKPAEIGFIFSDYSTW</sequence>
<organism evidence="1 2">
    <name type="scientific">Moritella yayanosii</name>
    <dbReference type="NCBI Taxonomy" id="69539"/>
    <lineage>
        <taxon>Bacteria</taxon>
        <taxon>Pseudomonadati</taxon>
        <taxon>Pseudomonadota</taxon>
        <taxon>Gammaproteobacteria</taxon>
        <taxon>Alteromonadales</taxon>
        <taxon>Moritellaceae</taxon>
        <taxon>Moritella</taxon>
    </lineage>
</organism>
<dbReference type="RefSeq" id="WP_197713349.1">
    <property type="nucleotide sequence ID" value="NZ_LS483250.1"/>
</dbReference>
<dbReference type="Proteomes" id="UP000250163">
    <property type="component" value="Chromosome MORIYA"/>
</dbReference>
<proteinExistence type="predicted"/>
<dbReference type="KEGG" id="mya:MORIYA_0654"/>
<reference evidence="2" key="1">
    <citation type="submission" date="2018-05" db="EMBL/GenBank/DDBJ databases">
        <authorList>
            <person name="Cea G.-C."/>
            <person name="William W."/>
        </authorList>
    </citation>
    <scope>NUCLEOTIDE SEQUENCE [LARGE SCALE GENOMIC DNA]</scope>
    <source>
        <strain evidence="2">DB21MT 5</strain>
    </source>
</reference>
<evidence type="ECO:0000313" key="1">
    <source>
        <dbReference type="EMBL" id="SQD77132.1"/>
    </source>
</evidence>
<name>A0A330LL50_9GAMM</name>
<keyword evidence="2" id="KW-1185">Reference proteome</keyword>
<evidence type="ECO:0000313" key="2">
    <source>
        <dbReference type="Proteomes" id="UP000250163"/>
    </source>
</evidence>
<accession>A0A330LL50</accession>
<dbReference type="EMBL" id="LS483250">
    <property type="protein sequence ID" value="SQD77132.1"/>
    <property type="molecule type" value="Genomic_DNA"/>
</dbReference>
<protein>
    <submittedName>
        <fullName evidence="1">Uncharacterized protein</fullName>
    </submittedName>
</protein>